<sequence length="481" mass="54294">MKIGIIAEGSYPYVRGGVSSWIHMILESMPQHDFHLISISSGPRTPADRKYELPANVTGITDLILETDKEKIPSGETRLTPEEESAVRSWLMLEETDGEALKLIGSREKMGGPKGFFESRAYWRIVKDAYRKENPSSSFLDYFWMWQSMYTPLIALAQNPLPSLDLIHAVSTGYAGLLAALIKQRQGIPFLLTEHGIYSREREEEILQAAWVPVPYKQRWIRFFHQLSKQAYRQADDVITLFGRNSRYQLEAGAPEEKLKVIPNGIPFEKYAGLRPQGGGDTLAIGIIARVVPIKDIKTLLYAAKMIKDQGIPFRLTVMGPTEEDEAYYEECRFLIRTLELEGQVQFTGNVKILEYLPRFDLLVLSSISEGQPLSVLEGMAAGIPHVVTDVGSCSELIEGTEGDPFGPAGFVVPPVNPSKLAEKCIWFHYNREEGRKLGENGRRRVQAYYLTADVIGQYEALYERRGEEYGRNRISPEVPI</sequence>
<dbReference type="SUPFAM" id="SSF53756">
    <property type="entry name" value="UDP-Glycosyltransferase/glycogen phosphorylase"/>
    <property type="match status" value="1"/>
</dbReference>
<dbReference type="AlphaFoldDB" id="A0AA96LBL7"/>
<accession>A0AA96LBL7</accession>
<dbReference type="InterPro" id="IPR047691">
    <property type="entry name" value="PelF-like"/>
</dbReference>
<dbReference type="InterPro" id="IPR022622">
    <property type="entry name" value="DUF3492"/>
</dbReference>
<dbReference type="Gene3D" id="3.40.50.2000">
    <property type="entry name" value="Glycogen Phosphorylase B"/>
    <property type="match status" value="2"/>
</dbReference>
<protein>
    <submittedName>
        <fullName evidence="3">GT4 family glycosyltransferase PelF</fullName>
    </submittedName>
</protein>
<feature type="domain" description="Glycosyl transferase family 1" evidence="1">
    <location>
        <begin position="285"/>
        <end position="445"/>
    </location>
</feature>
<dbReference type="GO" id="GO:0016757">
    <property type="term" value="F:glycosyltransferase activity"/>
    <property type="evidence" value="ECO:0007669"/>
    <property type="project" value="InterPro"/>
</dbReference>
<evidence type="ECO:0000313" key="4">
    <source>
        <dbReference type="Proteomes" id="UP001305702"/>
    </source>
</evidence>
<reference evidence="3 4" key="1">
    <citation type="submission" date="2022-02" db="EMBL/GenBank/DDBJ databases">
        <title>Paenibacillus sp. MBLB1776 Whole Genome Shotgun Sequencing.</title>
        <authorList>
            <person name="Hwang C.Y."/>
            <person name="Cho E.-S."/>
            <person name="Seo M.-J."/>
        </authorList>
    </citation>
    <scope>NUCLEOTIDE SEQUENCE [LARGE SCALE GENOMIC DNA]</scope>
    <source>
        <strain evidence="3 4">MBLB1776</strain>
    </source>
</reference>
<proteinExistence type="predicted"/>
<evidence type="ECO:0000259" key="1">
    <source>
        <dbReference type="Pfam" id="PF00534"/>
    </source>
</evidence>
<organism evidence="3 4">
    <name type="scientific">Paenibacillus aurantius</name>
    <dbReference type="NCBI Taxonomy" id="2918900"/>
    <lineage>
        <taxon>Bacteria</taxon>
        <taxon>Bacillati</taxon>
        <taxon>Bacillota</taxon>
        <taxon>Bacilli</taxon>
        <taxon>Bacillales</taxon>
        <taxon>Paenibacillaceae</taxon>
        <taxon>Paenibacillus</taxon>
    </lineage>
</organism>
<keyword evidence="4" id="KW-1185">Reference proteome</keyword>
<dbReference type="NCBIfam" id="NF038011">
    <property type="entry name" value="PelF"/>
    <property type="match status" value="1"/>
</dbReference>
<dbReference type="PANTHER" id="PTHR12526">
    <property type="entry name" value="GLYCOSYLTRANSFERASE"/>
    <property type="match status" value="1"/>
</dbReference>
<evidence type="ECO:0000313" key="3">
    <source>
        <dbReference type="EMBL" id="WNQ10944.1"/>
    </source>
</evidence>
<gene>
    <name evidence="3" type="primary">pelF</name>
    <name evidence="3" type="ORF">MJA45_25565</name>
</gene>
<dbReference type="EMBL" id="CP130318">
    <property type="protein sequence ID" value="WNQ10944.1"/>
    <property type="molecule type" value="Genomic_DNA"/>
</dbReference>
<dbReference type="PANTHER" id="PTHR12526:SF608">
    <property type="entry name" value="PELF"/>
    <property type="match status" value="1"/>
</dbReference>
<dbReference type="Proteomes" id="UP001305702">
    <property type="component" value="Chromosome"/>
</dbReference>
<dbReference type="Pfam" id="PF00534">
    <property type="entry name" value="Glycos_transf_1"/>
    <property type="match status" value="1"/>
</dbReference>
<dbReference type="InterPro" id="IPR001296">
    <property type="entry name" value="Glyco_trans_1"/>
</dbReference>
<name>A0AA96LBL7_9BACL</name>
<evidence type="ECO:0000259" key="2">
    <source>
        <dbReference type="Pfam" id="PF11997"/>
    </source>
</evidence>
<dbReference type="Pfam" id="PF11997">
    <property type="entry name" value="DUF3492"/>
    <property type="match status" value="1"/>
</dbReference>
<feature type="domain" description="DUF3492" evidence="2">
    <location>
        <begin position="1"/>
        <end position="257"/>
    </location>
</feature>
<dbReference type="KEGG" id="paun:MJA45_25565"/>
<dbReference type="RefSeq" id="WP_315604720.1">
    <property type="nucleotide sequence ID" value="NZ_CP130318.1"/>
</dbReference>